<feature type="compositionally biased region" description="Basic residues" evidence="15">
    <location>
        <begin position="2011"/>
        <end position="2020"/>
    </location>
</feature>
<dbReference type="InterPro" id="IPR011989">
    <property type="entry name" value="ARM-like"/>
</dbReference>
<dbReference type="GO" id="GO:0051301">
    <property type="term" value="P:cell division"/>
    <property type="evidence" value="ECO:0007669"/>
    <property type="project" value="UniProtKB-KW"/>
</dbReference>
<feature type="domain" description="TOG" evidence="16">
    <location>
        <begin position="572"/>
        <end position="804"/>
    </location>
</feature>
<evidence type="ECO:0000256" key="5">
    <source>
        <dbReference type="ARBA" id="ARBA00022490"/>
    </source>
</evidence>
<evidence type="ECO:0000313" key="18">
    <source>
        <dbReference type="Proteomes" id="UP001557470"/>
    </source>
</evidence>
<name>A0ABD0WSQ3_UMBPY</name>
<evidence type="ECO:0000256" key="1">
    <source>
        <dbReference type="ARBA" id="ARBA00004300"/>
    </source>
</evidence>
<feature type="region of interest" description="Disordered" evidence="15">
    <location>
        <begin position="806"/>
        <end position="839"/>
    </location>
</feature>
<keyword evidence="5" id="KW-0963">Cytoplasm</keyword>
<organism evidence="17 18">
    <name type="scientific">Umbra pygmaea</name>
    <name type="common">Eastern mudminnow</name>
    <dbReference type="NCBI Taxonomy" id="75934"/>
    <lineage>
        <taxon>Eukaryota</taxon>
        <taxon>Metazoa</taxon>
        <taxon>Chordata</taxon>
        <taxon>Craniata</taxon>
        <taxon>Vertebrata</taxon>
        <taxon>Euteleostomi</taxon>
        <taxon>Actinopterygii</taxon>
        <taxon>Neopterygii</taxon>
        <taxon>Teleostei</taxon>
        <taxon>Protacanthopterygii</taxon>
        <taxon>Esociformes</taxon>
        <taxon>Umbridae</taxon>
        <taxon>Umbra</taxon>
    </lineage>
</organism>
<dbReference type="GO" id="GO:0000922">
    <property type="term" value="C:spindle pole"/>
    <property type="evidence" value="ECO:0007669"/>
    <property type="project" value="UniProtKB-SubCell"/>
</dbReference>
<evidence type="ECO:0000256" key="8">
    <source>
        <dbReference type="ARBA" id="ARBA00022776"/>
    </source>
</evidence>
<dbReference type="InterPro" id="IPR016024">
    <property type="entry name" value="ARM-type_fold"/>
</dbReference>
<feature type="domain" description="TOG" evidence="16">
    <location>
        <begin position="1186"/>
        <end position="1425"/>
    </location>
</feature>
<evidence type="ECO:0000256" key="12">
    <source>
        <dbReference type="ARBA" id="ARBA00023328"/>
    </source>
</evidence>
<keyword evidence="12" id="KW-0137">Centromere</keyword>
<evidence type="ECO:0000313" key="17">
    <source>
        <dbReference type="EMBL" id="KAL0968621.1"/>
    </source>
</evidence>
<keyword evidence="7" id="KW-0677">Repeat</keyword>
<proteinExistence type="inferred from homology"/>
<dbReference type="GO" id="GO:0043933">
    <property type="term" value="P:protein-containing complex organization"/>
    <property type="evidence" value="ECO:0007669"/>
    <property type="project" value="UniProtKB-ARBA"/>
</dbReference>
<dbReference type="InterPro" id="IPR021133">
    <property type="entry name" value="HEAT_type_2"/>
</dbReference>
<comment type="similarity">
    <text evidence="13">Belongs to the TOG/XMAP215 family.</text>
</comment>
<dbReference type="PANTHER" id="PTHR12609">
    <property type="entry name" value="MICROTUBULE ASSOCIATED PROTEIN XMAP215"/>
    <property type="match status" value="1"/>
</dbReference>
<feature type="compositionally biased region" description="Basic and acidic residues" evidence="15">
    <location>
        <begin position="1978"/>
        <end position="1987"/>
    </location>
</feature>
<dbReference type="GO" id="GO:0005813">
    <property type="term" value="C:centrosome"/>
    <property type="evidence" value="ECO:0007669"/>
    <property type="project" value="UniProtKB-SubCell"/>
</dbReference>
<evidence type="ECO:0000256" key="11">
    <source>
        <dbReference type="ARBA" id="ARBA00023306"/>
    </source>
</evidence>
<dbReference type="FunFam" id="1.25.10.10:FF:000052">
    <property type="entry name" value="Cytoskeleton associated protein 5"/>
    <property type="match status" value="1"/>
</dbReference>
<keyword evidence="18" id="KW-1185">Reference proteome</keyword>
<protein>
    <recommendedName>
        <fullName evidence="16">TOG domain-containing protein</fullName>
    </recommendedName>
</protein>
<evidence type="ECO:0000256" key="6">
    <source>
        <dbReference type="ARBA" id="ARBA00022618"/>
    </source>
</evidence>
<feature type="compositionally biased region" description="Low complexity" evidence="15">
    <location>
        <begin position="1422"/>
        <end position="1431"/>
    </location>
</feature>
<comment type="caution">
    <text evidence="17">The sequence shown here is derived from an EMBL/GenBank/DDBJ whole genome shotgun (WGS) entry which is preliminary data.</text>
</comment>
<dbReference type="FunFam" id="1.25.10.10:FF:000019">
    <property type="entry name" value="Cytoskeleton-associated protein 5"/>
    <property type="match status" value="1"/>
</dbReference>
<gene>
    <name evidence="17" type="ORF">UPYG_G00269260</name>
</gene>
<sequence length="2020" mass="224606">MGDDSEWMKLPIDQKCEHKVWKARLNGYEEALKLFQRIEDEKSPEWGKYLGMLKKFVTESNAVAQLKGLEAALVYVENAHVAGKTSGEVVSGVVNKVFNQPKARAKELGSDICLMYIEIEKAEVVQEELIKGLDNKNPKIVVTCIETLRKALSEFGSKIITLKPVVKILPKQFESREKAVRDEAKLLAIEIYKWIRDALRPPLQGINSVQLKELEEEWVKLPTTPPKQSRFLRSQQALKAKFEEQRQSAGGDEADGGDDDEPAVQVDPYELLEPVEILSKLPKDFYDKIEAKKWQERKEALEAVETLAKNPKLENGDYGDLVRSLRKVIGKDANVMLVTLAAKCLAGLAAGLRKKFGTYAGHVVPTILEKFKEKKPQVVQALQEAIDAVFLTTTLQNISEDVLAVMDNKNPSIKQQASLFLARSFRQCTQATLPKSMLKAFCPAFLKQVNDSAPEVRDAAYEALGTAMKVVGEKAVNPFLADLDKLKLDKIKESADKVELPGKKGGGGGAEKKEKPAAKAAPTVEAPSKSSGPPKKAPAPKSGGPAKKGKPNSAPSAKGKKAPEVKEFIETELSIEVCEEKSAMVLPASCMQLLDSANWKERLASMEEFQKAVEQMDKSEMPCQALVRMLAKKPGWKETNFQVMQMKLHIVGLIAQKGSFSKTSAQVVLDGLVDKIGDVKCGNKAKEGLTATAEACSLPWTAEQVVSMVFAQKNPKNQAETLNWLANAMKEFGFAGINVKAFINNVKTALGATNPAVRTAAITLLGVMFLYMGAPLRMFFEDEKPALLKQIDDEFEKMQVQSPPAAFRGVKKGGGGAEEDGEEADEQEEDGGGTASDIMDLLPRTDISDKITQEMVDKLGDKNWKIRKEGLDEVAAVISEAKFIQASIGELPVALRGRLNDSNKILVQQTLTILQQVAVAMGPALKQHIKTLGMPVITVLGDSKTNVRASAMTTLQSWVDQTGMKDWLEGEDLSEELKRENPFLRQEVLGWLAEKLPTLRTVPADLALCVPYLYACLEDRNGDVRKKAQDALPTFMMHLGYEKMLKATGKLKPASKEPVCALLEKARAVMPAKPAPPPGKSGTAKSTNGSALTGKSAPSKAKPKPVVDDDDDDEPEPESKKKVVKPGAPKKGVIGKKAPPPKANVKDEEDRSGAIFVLIPNGKEQRIKEEKGLKVLKWNFQTPRDEYVDQLKTQMSTCFAKWLQDELFHATDFQRQVKAIGVMGERLEEELEGTIGCLDLILKWFTLRFFETNSTVLMKVLEYLKLLFPTLSRENYHLNEYEASSFIPYLILKVGESKDVVRKDVRAILGMLCKVYPASKVFPFLMEGTKSKNSKQRAECLEELGCLIENYGMNVCQPTPAKSLKEIAVHIGDRDTSVRNAALNTVVAVYNVCGDQVYKLIGNLSEKEMSMLEERVKRSAKKTTAAAPAPARQASDRERAAPANPHATFMRKPAQTPQEDVPNKLKQARAQNAEREHSHPSIPKEFQLDLDMIENDHTRVSELPDLVQHKLDELLEPIVMPEPKIRSVSPHFDDLHNSTASTINFVISQVASGDINTSIQALAQIDEVLKQEGKAEAMSGHIDQFLIATLMQLRLIYNTHMADDRLDKKDIFKLYSCIIGNMLSLFSMESLAREASMGVLKDLMHGLITLMLDARVEDIEDGQQLIRSVNLLVVKVLEKSDQTNILSALLVLLQDSLTTSSGSAMLSELIMKCLWRMIRFLPENINNINLDRILLDVHNFMKVFPKEKLKQLKSDVPHRTLKTLLHTLCKLTGSKILDHLSMIENRNDSELEAHLRRVFKHSNFPGVKSDRGTEKGQDDRMSKAKVSDILSEIFKKIGSKENTKEGLTELYEYKQKYSDADLEPFLRNTSQFFQSYVERGLRVIESEREGKARIQPSSTVIPQHGLDSGSGPMNGEEMKPAVYYERLKILRQRQGLENNSRQAQLVQQEEGESGQTRPILSKPSVASSTDMLQSKLSQLKESRESHFQQEASHSPTRSSSPSANLDDLRKRLERIKSKRQ</sequence>
<evidence type="ECO:0000256" key="14">
    <source>
        <dbReference type="PROSITE-ProRule" id="PRU00103"/>
    </source>
</evidence>
<dbReference type="InterPro" id="IPR045110">
    <property type="entry name" value="XMAP215"/>
</dbReference>
<feature type="domain" description="TOG" evidence="16">
    <location>
        <begin position="1"/>
        <end position="227"/>
    </location>
</feature>
<dbReference type="InterPro" id="IPR048491">
    <property type="entry name" value="XMAP215_CLASP_TOG"/>
</dbReference>
<reference evidence="17 18" key="1">
    <citation type="submission" date="2024-06" db="EMBL/GenBank/DDBJ databases">
        <authorList>
            <person name="Pan Q."/>
            <person name="Wen M."/>
            <person name="Jouanno E."/>
            <person name="Zahm M."/>
            <person name="Klopp C."/>
            <person name="Cabau C."/>
            <person name="Louis A."/>
            <person name="Berthelot C."/>
            <person name="Parey E."/>
            <person name="Roest Crollius H."/>
            <person name="Montfort J."/>
            <person name="Robinson-Rechavi M."/>
            <person name="Bouchez O."/>
            <person name="Lampietro C."/>
            <person name="Lopez Roques C."/>
            <person name="Donnadieu C."/>
            <person name="Postlethwait J."/>
            <person name="Bobe J."/>
            <person name="Verreycken H."/>
            <person name="Guiguen Y."/>
        </authorList>
    </citation>
    <scope>NUCLEOTIDE SEQUENCE [LARGE SCALE GENOMIC DNA]</scope>
    <source>
        <strain evidence="17">Up_M1</strain>
        <tissue evidence="17">Testis</tissue>
    </source>
</reference>
<feature type="domain" description="TOG" evidence="16">
    <location>
        <begin position="840"/>
        <end position="1072"/>
    </location>
</feature>
<feature type="compositionally biased region" description="Low complexity" evidence="15">
    <location>
        <begin position="518"/>
        <end position="557"/>
    </location>
</feature>
<evidence type="ECO:0000256" key="15">
    <source>
        <dbReference type="SAM" id="MobiDB-lite"/>
    </source>
</evidence>
<feature type="compositionally biased region" description="Low complexity" evidence="15">
    <location>
        <begin position="1125"/>
        <end position="1137"/>
    </location>
</feature>
<feature type="compositionally biased region" description="Polar residues" evidence="15">
    <location>
        <begin position="1937"/>
        <end position="1977"/>
    </location>
</feature>
<dbReference type="FunFam" id="1.25.10.10:FF:000068">
    <property type="entry name" value="cytoskeleton-associated protein 5 isoform X1"/>
    <property type="match status" value="1"/>
</dbReference>
<dbReference type="Gene3D" id="1.25.10.10">
    <property type="entry name" value="Leucine-rich Repeat Variant"/>
    <property type="match status" value="5"/>
</dbReference>
<dbReference type="Pfam" id="PF21040">
    <property type="entry name" value="CEP104-like_TOG"/>
    <property type="match status" value="1"/>
</dbReference>
<feature type="region of interest" description="Disordered" evidence="15">
    <location>
        <begin position="1415"/>
        <end position="1481"/>
    </location>
</feature>
<feature type="region of interest" description="Disordered" evidence="15">
    <location>
        <begin position="1937"/>
        <end position="2020"/>
    </location>
</feature>
<evidence type="ECO:0000256" key="9">
    <source>
        <dbReference type="ARBA" id="ARBA00022838"/>
    </source>
</evidence>
<dbReference type="Proteomes" id="UP001557470">
    <property type="component" value="Unassembled WGS sequence"/>
</dbReference>
<dbReference type="GO" id="GO:0000776">
    <property type="term" value="C:kinetochore"/>
    <property type="evidence" value="ECO:0007669"/>
    <property type="project" value="UniProtKB-KW"/>
</dbReference>
<evidence type="ECO:0000256" key="3">
    <source>
        <dbReference type="ARBA" id="ARBA00004647"/>
    </source>
</evidence>
<feature type="compositionally biased region" description="Acidic residues" evidence="15">
    <location>
        <begin position="252"/>
        <end position="262"/>
    </location>
</feature>
<feature type="region of interest" description="Disordered" evidence="15">
    <location>
        <begin position="498"/>
        <end position="563"/>
    </location>
</feature>
<evidence type="ECO:0000256" key="10">
    <source>
        <dbReference type="ARBA" id="ARBA00023212"/>
    </source>
</evidence>
<evidence type="ECO:0000256" key="7">
    <source>
        <dbReference type="ARBA" id="ARBA00022737"/>
    </source>
</evidence>
<feature type="repeat" description="HEAT" evidence="14">
    <location>
        <begin position="441"/>
        <end position="479"/>
    </location>
</feature>
<feature type="domain" description="TOG" evidence="16">
    <location>
        <begin position="270"/>
        <end position="504"/>
    </location>
</feature>
<keyword evidence="10" id="KW-0206">Cytoskeleton</keyword>
<evidence type="ECO:0000256" key="13">
    <source>
        <dbReference type="ARBA" id="ARBA00025722"/>
    </source>
</evidence>
<dbReference type="SMART" id="SM01349">
    <property type="entry name" value="TOG"/>
    <property type="match status" value="5"/>
</dbReference>
<dbReference type="Pfam" id="PF21041">
    <property type="entry name" value="XMAP215_CLASP_TOG"/>
    <property type="match status" value="4"/>
</dbReference>
<keyword evidence="4" id="KW-0158">Chromosome</keyword>
<dbReference type="FunFam" id="1.25.10.10:FF:000050">
    <property type="entry name" value="Cytoskeleton-associated protein 5 isoform X1"/>
    <property type="match status" value="1"/>
</dbReference>
<dbReference type="PROSITE" id="PS50077">
    <property type="entry name" value="HEAT_REPEAT"/>
    <property type="match status" value="1"/>
</dbReference>
<dbReference type="EMBL" id="JAGEUA010000008">
    <property type="protein sequence ID" value="KAL0968621.1"/>
    <property type="molecule type" value="Genomic_DNA"/>
</dbReference>
<evidence type="ECO:0000256" key="2">
    <source>
        <dbReference type="ARBA" id="ARBA00004629"/>
    </source>
</evidence>
<keyword evidence="11" id="KW-0131">Cell cycle</keyword>
<evidence type="ECO:0000256" key="4">
    <source>
        <dbReference type="ARBA" id="ARBA00022454"/>
    </source>
</evidence>
<comment type="subcellular location">
    <subcellularLocation>
        <location evidence="2">Chromosome</location>
        <location evidence="2">Centromere</location>
        <location evidence="2">Kinetochore</location>
    </subcellularLocation>
    <subcellularLocation>
        <location evidence="1">Cytoplasm</location>
        <location evidence="1">Cytoskeleton</location>
        <location evidence="1">Microtubule organizing center</location>
        <location evidence="1">Centrosome</location>
    </subcellularLocation>
    <subcellularLocation>
        <location evidence="3">Cytoplasm</location>
        <location evidence="3">Cytoskeleton</location>
        <location evidence="3">Spindle pole</location>
    </subcellularLocation>
</comment>
<dbReference type="SUPFAM" id="SSF48371">
    <property type="entry name" value="ARM repeat"/>
    <property type="match status" value="3"/>
</dbReference>
<keyword evidence="6" id="KW-0132">Cell division</keyword>
<keyword evidence="8" id="KW-0498">Mitosis</keyword>
<evidence type="ECO:0000259" key="16">
    <source>
        <dbReference type="SMART" id="SM01349"/>
    </source>
</evidence>
<feature type="compositionally biased region" description="Acidic residues" evidence="15">
    <location>
        <begin position="817"/>
        <end position="831"/>
    </location>
</feature>
<feature type="compositionally biased region" description="Low complexity" evidence="15">
    <location>
        <begin position="1992"/>
        <end position="2002"/>
    </location>
</feature>
<dbReference type="FunFam" id="1.25.10.10:FF:000063">
    <property type="entry name" value="Putative cytoskeleton-associated protein 5"/>
    <property type="match status" value="1"/>
</dbReference>
<feature type="region of interest" description="Disordered" evidence="15">
    <location>
        <begin position="242"/>
        <end position="262"/>
    </location>
</feature>
<keyword evidence="9" id="KW-0995">Kinetochore</keyword>
<feature type="region of interest" description="Disordered" evidence="15">
    <location>
        <begin position="1071"/>
        <end position="1148"/>
    </location>
</feature>
<dbReference type="InterPro" id="IPR034085">
    <property type="entry name" value="TOG"/>
</dbReference>
<accession>A0ABD0WSQ3</accession>
<feature type="region of interest" description="Disordered" evidence="15">
    <location>
        <begin position="1888"/>
        <end position="1915"/>
    </location>
</feature>